<dbReference type="OrthoDB" id="1719357at2759"/>
<protein>
    <submittedName>
        <fullName evidence="9">Synaptobrevin, putative</fullName>
    </submittedName>
</protein>
<dbReference type="Pfam" id="PF00957">
    <property type="entry name" value="Synaptobrevin"/>
    <property type="match status" value="1"/>
</dbReference>
<keyword evidence="4 7" id="KW-1133">Transmembrane helix</keyword>
<evidence type="ECO:0000256" key="7">
    <source>
        <dbReference type="SAM" id="Phobius"/>
    </source>
</evidence>
<dbReference type="GO" id="GO:0005484">
    <property type="term" value="F:SNAP receptor activity"/>
    <property type="evidence" value="ECO:0007669"/>
    <property type="project" value="InterPro"/>
</dbReference>
<evidence type="ECO:0000256" key="6">
    <source>
        <dbReference type="PROSITE-ProRule" id="PRU00290"/>
    </source>
</evidence>
<dbReference type="GO" id="GO:0015031">
    <property type="term" value="P:protein transport"/>
    <property type="evidence" value="ECO:0007669"/>
    <property type="project" value="UniProtKB-KW"/>
</dbReference>
<feature type="transmembrane region" description="Helical" evidence="7">
    <location>
        <begin position="189"/>
        <end position="207"/>
    </location>
</feature>
<dbReference type="GO" id="GO:0006888">
    <property type="term" value="P:endoplasmic reticulum to Golgi vesicle-mediated transport"/>
    <property type="evidence" value="ECO:0007669"/>
    <property type="project" value="InterPro"/>
</dbReference>
<keyword evidence="10" id="KW-1185">Reference proteome</keyword>
<dbReference type="AlphaFoldDB" id="A0A7G2CCE9"/>
<evidence type="ECO:0000256" key="2">
    <source>
        <dbReference type="ARBA" id="ARBA00022692"/>
    </source>
</evidence>
<dbReference type="FunFam" id="1.20.5.110:FF:000133">
    <property type="entry name" value="Putative synaptobrevin-type transport protein"/>
    <property type="match status" value="1"/>
</dbReference>
<keyword evidence="1" id="KW-0813">Transport</keyword>
<evidence type="ECO:0000259" key="8">
    <source>
        <dbReference type="PROSITE" id="PS50892"/>
    </source>
</evidence>
<evidence type="ECO:0000313" key="9">
    <source>
        <dbReference type="EMBL" id="CAD2217486.1"/>
    </source>
</evidence>
<dbReference type="SUPFAM" id="SSF58038">
    <property type="entry name" value="SNARE fusion complex"/>
    <property type="match status" value="1"/>
</dbReference>
<dbReference type="SUPFAM" id="SSF64356">
    <property type="entry name" value="SNARE-like"/>
    <property type="match status" value="1"/>
</dbReference>
<dbReference type="Gene3D" id="1.20.5.110">
    <property type="match status" value="1"/>
</dbReference>
<reference evidence="9 10" key="1">
    <citation type="submission" date="2020-08" db="EMBL/GenBank/DDBJ databases">
        <authorList>
            <person name="Newling K."/>
            <person name="Davey J."/>
            <person name="Forrester S."/>
        </authorList>
    </citation>
    <scope>NUCLEOTIDE SEQUENCE [LARGE SCALE GENOMIC DNA]</scope>
    <source>
        <strain evidence="10">Crithidia deanei Carvalho (ATCC PRA-265)</strain>
    </source>
</reference>
<dbReference type="GO" id="GO:0006890">
    <property type="term" value="P:retrograde vesicle-mediated transport, Golgi to endoplasmic reticulum"/>
    <property type="evidence" value="ECO:0007669"/>
    <property type="project" value="InterPro"/>
</dbReference>
<evidence type="ECO:0000256" key="4">
    <source>
        <dbReference type="ARBA" id="ARBA00022989"/>
    </source>
</evidence>
<evidence type="ECO:0000256" key="1">
    <source>
        <dbReference type="ARBA" id="ARBA00022448"/>
    </source>
</evidence>
<sequence length="213" mass="24246">METPAGGANRAEARGSYYQSYNHKDSIYFAFQDAATNLTIIAALNKLLLRNSGDLNGINRLGCGLLDAIFAEFTQNNDPNEYLAESVRPFQFQKFDGVIQRCMSKVHQAEMSGGSAVGGNRRQVNPNYDVLKQELTDVHLVMRKNLEDLMTRGERLEKINSYSDQLVDQSNKYYKKTVHINRMRLVKMYGPPAVVSLILILCFYIYFFNPPKQ</sequence>
<dbReference type="EMBL" id="LR877153">
    <property type="protein sequence ID" value="CAD2217486.1"/>
    <property type="molecule type" value="Genomic_DNA"/>
</dbReference>
<dbReference type="GO" id="GO:0005737">
    <property type="term" value="C:cytoplasm"/>
    <property type="evidence" value="ECO:0007669"/>
    <property type="project" value="UniProtKB-ARBA"/>
</dbReference>
<dbReference type="InterPro" id="IPR011012">
    <property type="entry name" value="Longin-like_dom_sf"/>
</dbReference>
<dbReference type="VEuPathDB" id="TriTrypDB:ADEAN_000496400"/>
<feature type="domain" description="V-SNARE coiled-coil homology" evidence="8">
    <location>
        <begin position="127"/>
        <end position="187"/>
    </location>
</feature>
<dbReference type="InterPro" id="IPR044565">
    <property type="entry name" value="Sec22"/>
</dbReference>
<dbReference type="Proteomes" id="UP000515908">
    <property type="component" value="Chromosome 09"/>
</dbReference>
<keyword evidence="7" id="KW-0472">Membrane</keyword>
<keyword evidence="2 7" id="KW-0812">Transmembrane</keyword>
<evidence type="ECO:0000256" key="5">
    <source>
        <dbReference type="ARBA" id="ARBA00046280"/>
    </source>
</evidence>
<dbReference type="PROSITE" id="PS50892">
    <property type="entry name" value="V_SNARE"/>
    <property type="match status" value="1"/>
</dbReference>
<name>A0A7G2CCE9_9TRYP</name>
<proteinExistence type="predicted"/>
<comment type="subcellular location">
    <subcellularLocation>
        <location evidence="5">Endomembrane system</location>
        <topology evidence="5">Single-pass type IV membrane protein</topology>
    </subcellularLocation>
</comment>
<accession>A0A7G2CCE9</accession>
<keyword evidence="6" id="KW-0175">Coiled coil</keyword>
<dbReference type="InterPro" id="IPR042855">
    <property type="entry name" value="V_SNARE_CC"/>
</dbReference>
<evidence type="ECO:0000313" key="10">
    <source>
        <dbReference type="Proteomes" id="UP000515908"/>
    </source>
</evidence>
<evidence type="ECO:0000256" key="3">
    <source>
        <dbReference type="ARBA" id="ARBA00022927"/>
    </source>
</evidence>
<organism evidence="9 10">
    <name type="scientific">Angomonas deanei</name>
    <dbReference type="NCBI Taxonomy" id="59799"/>
    <lineage>
        <taxon>Eukaryota</taxon>
        <taxon>Discoba</taxon>
        <taxon>Euglenozoa</taxon>
        <taxon>Kinetoplastea</taxon>
        <taxon>Metakinetoplastina</taxon>
        <taxon>Trypanosomatida</taxon>
        <taxon>Trypanosomatidae</taxon>
        <taxon>Strigomonadinae</taxon>
        <taxon>Angomonas</taxon>
    </lineage>
</organism>
<dbReference type="GO" id="GO:0012505">
    <property type="term" value="C:endomembrane system"/>
    <property type="evidence" value="ECO:0007669"/>
    <property type="project" value="UniProtKB-SubCell"/>
</dbReference>
<dbReference type="PANTHER" id="PTHR45837">
    <property type="entry name" value="VESICLE-TRAFFICKING PROTEIN SEC22B"/>
    <property type="match status" value="1"/>
</dbReference>
<gene>
    <name evidence="9" type="ORF">ADEAN_000496400</name>
</gene>
<keyword evidence="3" id="KW-0653">Protein transport</keyword>